<dbReference type="Proteomes" id="UP000187134">
    <property type="component" value="Unassembled WGS sequence"/>
</dbReference>
<protein>
    <submittedName>
        <fullName evidence="1">Uncharacterized protein</fullName>
    </submittedName>
</protein>
<evidence type="ECO:0000313" key="2">
    <source>
        <dbReference type="Proteomes" id="UP000187134"/>
    </source>
</evidence>
<evidence type="ECO:0000313" key="1">
    <source>
        <dbReference type="EMBL" id="OMF12924.1"/>
    </source>
</evidence>
<comment type="caution">
    <text evidence="1">The sequence shown here is derived from an EMBL/GenBank/DDBJ whole genome shotgun (WGS) entry which is preliminary data.</text>
</comment>
<proteinExistence type="predicted"/>
<dbReference type="EMBL" id="MRTJ01000006">
    <property type="protein sequence ID" value="OMF12924.1"/>
    <property type="molecule type" value="Genomic_DNA"/>
</dbReference>
<organism evidence="1 2">
    <name type="scientific">Paenibacillus amylolyticus</name>
    <dbReference type="NCBI Taxonomy" id="1451"/>
    <lineage>
        <taxon>Bacteria</taxon>
        <taxon>Bacillati</taxon>
        <taxon>Bacillota</taxon>
        <taxon>Bacilli</taxon>
        <taxon>Bacillales</taxon>
        <taxon>Paenibacillaceae</taxon>
        <taxon>Paenibacillus</taxon>
    </lineage>
</organism>
<accession>A0A1R1BSW7</accession>
<gene>
    <name evidence="1" type="ORF">BK131_16935</name>
</gene>
<sequence length="343" mass="40276">MSNSKKLNSRVLPQEYVEEALGYVCYERTYHYLFTQVYQLESYPLLYLDRFVGWTFNTSGEPFLPLVNGLEEFLNNYIRQVHLVEVTEVIELLYKLFAQNNFVSLTMEMKHLDKSTYYTTVLIEDINDEQIVYTHINEANQTTRRCMNLETFKTKLYIDNNLVELSAYEYSEVLNRLKNNNIIENIKFIFLNLYGLKINEEGIEKNSIRIPCSQSGLHDLKKFIEEHTSRFLTASITKIDQQILSKQIKSKIHPLVQLVKYIIHSKIHITKEISSILEFQVYNINDCLNKLQFFSSVVVKKPGQKSLDLYLKSLDKLILNISHLQESLLVVLRALIEGDNYEK</sequence>
<name>A0A1R1BSW7_PAEAM</name>
<dbReference type="RefSeq" id="WP_076332499.1">
    <property type="nucleotide sequence ID" value="NZ_MRTJ01000006.1"/>
</dbReference>
<dbReference type="AlphaFoldDB" id="A0A1R1BSW7"/>
<reference evidence="1 2" key="1">
    <citation type="submission" date="2016-11" db="EMBL/GenBank/DDBJ databases">
        <title>Paenibacillus species isolates.</title>
        <authorList>
            <person name="Beno S.M."/>
        </authorList>
    </citation>
    <scope>NUCLEOTIDE SEQUENCE [LARGE SCALE GENOMIC DNA]</scope>
    <source>
        <strain evidence="1 2">FSL H8-0246</strain>
    </source>
</reference>